<dbReference type="PRINTS" id="PR00119">
    <property type="entry name" value="CATATPASE"/>
</dbReference>
<dbReference type="InterPro" id="IPR036412">
    <property type="entry name" value="HAD-like_sf"/>
</dbReference>
<dbReference type="PRINTS" id="PR00943">
    <property type="entry name" value="CUATPASE"/>
</dbReference>
<evidence type="ECO:0000256" key="5">
    <source>
        <dbReference type="ARBA" id="ARBA00022475"/>
    </source>
</evidence>
<name>A0A2L0EW26_SORCE</name>
<feature type="region of interest" description="Disordered" evidence="15">
    <location>
        <begin position="131"/>
        <end position="163"/>
    </location>
</feature>
<evidence type="ECO:0000256" key="2">
    <source>
        <dbReference type="ARBA" id="ARBA00006024"/>
    </source>
</evidence>
<dbReference type="InterPro" id="IPR008250">
    <property type="entry name" value="ATPase_P-typ_transduc_dom_A_sf"/>
</dbReference>
<dbReference type="PROSITE" id="PS01047">
    <property type="entry name" value="HMA_1"/>
    <property type="match status" value="1"/>
</dbReference>
<keyword evidence="4" id="KW-0813">Transport</keyword>
<evidence type="ECO:0000256" key="15">
    <source>
        <dbReference type="SAM" id="MobiDB-lite"/>
    </source>
</evidence>
<feature type="transmembrane region" description="Helical" evidence="14">
    <location>
        <begin position="207"/>
        <end position="225"/>
    </location>
</feature>
<dbReference type="SUPFAM" id="SSF81653">
    <property type="entry name" value="Calcium ATPase, transduction domain A"/>
    <property type="match status" value="1"/>
</dbReference>
<dbReference type="InterPro" id="IPR023214">
    <property type="entry name" value="HAD_sf"/>
</dbReference>
<dbReference type="GO" id="GO:0005507">
    <property type="term" value="F:copper ion binding"/>
    <property type="evidence" value="ECO:0007669"/>
    <property type="project" value="TreeGrafter"/>
</dbReference>
<keyword evidence="17" id="KW-0456">Lyase</keyword>
<dbReference type="InterPro" id="IPR059000">
    <property type="entry name" value="ATPase_P-type_domA"/>
</dbReference>
<keyword evidence="13 14" id="KW-0472">Membrane</keyword>
<dbReference type="FunFam" id="3.30.70.100:FF:000005">
    <property type="entry name" value="Copper-exporting P-type ATPase A"/>
    <property type="match status" value="1"/>
</dbReference>
<dbReference type="SUPFAM" id="SSF81665">
    <property type="entry name" value="Calcium ATPase, transmembrane domain M"/>
    <property type="match status" value="1"/>
</dbReference>
<dbReference type="Pfam" id="PF00122">
    <property type="entry name" value="E1-E2_ATPase"/>
    <property type="match status" value="1"/>
</dbReference>
<dbReference type="NCBIfam" id="TIGR01494">
    <property type="entry name" value="ATPase_P-type"/>
    <property type="match status" value="1"/>
</dbReference>
<evidence type="ECO:0000256" key="1">
    <source>
        <dbReference type="ARBA" id="ARBA00004651"/>
    </source>
</evidence>
<dbReference type="InterPro" id="IPR006121">
    <property type="entry name" value="HMA_dom"/>
</dbReference>
<sequence>MATIPQPPEPTRAPAAPRARADLPVLGMTCAACVRRVERALRAAPGVQEATVNLVTQRATVTYDAQATAPAALARAIVEAGYEVPDVPEPEPPAGATEAAPLADGSAAAPLAGPAVAPLAGPAVAPLAGPAVAPPASPAVAPPAGGPGAAPSPRPRPTASQRAAAMAEAEIEEQRALRRDVALAALLTAPLLVVGMSHGAIPALEGPAGRWLQLALATVVVLGPGRRFFRLAWGALRHRAADMNTLVSLGTGAAWLYSAAAVVTPGLFPHAAHGHAPAVYFEAAAAIVTFVLLGKLLETRARRRLADAVRGLVALQPKAARRVRGDAEEEVPAAALAPGDLVLVRPGERIATDGEVVRGASAVDESMLTGESMPVDKAAGSPVFGGTLNQGGAITFRVTRTGADTALARIVEAVEQAQGSRAPIARLADVVSGVFVPIVLGVATVTLIAWLAVDPTSSGLAAAVERFVAVLVIACPCALGLATPAAVAVGTGRGAELGVLVKGGAALEAASRIDMILLDKTGTLTSGRPELTDVVSAAPSGEAELLGLVAAAEHGSEHPVARAIVEGARGRGVVLAPASEFRSEIGHGIEAHVAGRLVRVGTAAWLRRAGVDAGALEAEAERLAGRGRTPSFVAVDGRLAGLVAVADRPTEAARRAIAAVKQLGVDAAMVTGDRAGAARGVADELGIGLVFAEVKPEDKARIVAEQRAAGRTVAMVGDGINDAPALASADVGIALGSGTDIALASADVALLRGGIAGLPVALGLARATLRTIRQNLFWAFVYNVIGIPIAAGLLYPLTGWQLSPVLASAAMSLSSVSVLGNSLRLRTFGR</sequence>
<feature type="transmembrane region" description="Helical" evidence="14">
    <location>
        <begin position="801"/>
        <end position="820"/>
    </location>
</feature>
<dbReference type="GO" id="GO:0016887">
    <property type="term" value="F:ATP hydrolysis activity"/>
    <property type="evidence" value="ECO:0007669"/>
    <property type="project" value="InterPro"/>
</dbReference>
<feature type="transmembrane region" description="Helical" evidence="14">
    <location>
        <begin position="181"/>
        <end position="201"/>
    </location>
</feature>
<dbReference type="PRINTS" id="PR00942">
    <property type="entry name" value="CUATPASEI"/>
</dbReference>
<dbReference type="Gene3D" id="3.30.70.100">
    <property type="match status" value="1"/>
</dbReference>
<evidence type="ECO:0000256" key="4">
    <source>
        <dbReference type="ARBA" id="ARBA00022448"/>
    </source>
</evidence>
<dbReference type="GO" id="GO:0060003">
    <property type="term" value="P:copper ion export"/>
    <property type="evidence" value="ECO:0007669"/>
    <property type="project" value="UniProtKB-ARBA"/>
</dbReference>
<organism evidence="17 18">
    <name type="scientific">Sorangium cellulosum</name>
    <name type="common">Polyangium cellulosum</name>
    <dbReference type="NCBI Taxonomy" id="56"/>
    <lineage>
        <taxon>Bacteria</taxon>
        <taxon>Pseudomonadati</taxon>
        <taxon>Myxococcota</taxon>
        <taxon>Polyangia</taxon>
        <taxon>Polyangiales</taxon>
        <taxon>Polyangiaceae</taxon>
        <taxon>Sorangium</taxon>
    </lineage>
</organism>
<dbReference type="GO" id="GO:0055070">
    <property type="term" value="P:copper ion homeostasis"/>
    <property type="evidence" value="ECO:0007669"/>
    <property type="project" value="TreeGrafter"/>
</dbReference>
<accession>A0A2L0EW26</accession>
<evidence type="ECO:0000256" key="14">
    <source>
        <dbReference type="RuleBase" id="RU362081"/>
    </source>
</evidence>
<dbReference type="CDD" id="cd00371">
    <property type="entry name" value="HMA"/>
    <property type="match status" value="1"/>
</dbReference>
<comment type="similarity">
    <text evidence="2 14">Belongs to the cation transport ATPase (P-type) (TC 3.A.3) family. Type IB subfamily.</text>
</comment>
<dbReference type="CDD" id="cd02094">
    <property type="entry name" value="P-type_ATPase_Cu-like"/>
    <property type="match status" value="1"/>
</dbReference>
<dbReference type="PROSITE" id="PS01229">
    <property type="entry name" value="COF_2"/>
    <property type="match status" value="1"/>
</dbReference>
<dbReference type="InterPro" id="IPR023299">
    <property type="entry name" value="ATPase_P-typ_cyto_dom_N"/>
</dbReference>
<evidence type="ECO:0000256" key="11">
    <source>
        <dbReference type="ARBA" id="ARBA00022989"/>
    </source>
</evidence>
<dbReference type="SFLD" id="SFLDG00002">
    <property type="entry name" value="C1.7:_P-type_atpase_like"/>
    <property type="match status" value="1"/>
</dbReference>
<keyword evidence="11 14" id="KW-1133">Transmembrane helix</keyword>
<evidence type="ECO:0000256" key="13">
    <source>
        <dbReference type="ARBA" id="ARBA00023136"/>
    </source>
</evidence>
<dbReference type="InterPro" id="IPR018303">
    <property type="entry name" value="ATPase_P-typ_P_site"/>
</dbReference>
<dbReference type="InterPro" id="IPR027256">
    <property type="entry name" value="P-typ_ATPase_IB"/>
</dbReference>
<dbReference type="AlphaFoldDB" id="A0A2L0EW26"/>
<feature type="transmembrane region" description="Helical" evidence="14">
    <location>
        <begin position="467"/>
        <end position="489"/>
    </location>
</feature>
<feature type="transmembrane region" description="Helical" evidence="14">
    <location>
        <begin position="430"/>
        <end position="452"/>
    </location>
</feature>
<dbReference type="Pfam" id="PF00403">
    <property type="entry name" value="HMA"/>
    <property type="match status" value="1"/>
</dbReference>
<dbReference type="SFLD" id="SFLDS00003">
    <property type="entry name" value="Haloacid_Dehalogenase"/>
    <property type="match status" value="1"/>
</dbReference>
<dbReference type="Gene3D" id="2.70.150.10">
    <property type="entry name" value="Calcium-transporting ATPase, cytoplasmic transduction domain A"/>
    <property type="match status" value="1"/>
</dbReference>
<evidence type="ECO:0000313" key="17">
    <source>
        <dbReference type="EMBL" id="AUX43494.1"/>
    </source>
</evidence>
<keyword evidence="8 14" id="KW-0547">Nucleotide-binding</keyword>
<dbReference type="PANTHER" id="PTHR43520">
    <property type="entry name" value="ATP7, ISOFORM B"/>
    <property type="match status" value="1"/>
</dbReference>
<feature type="transmembrane region" description="Helical" evidence="14">
    <location>
        <begin position="776"/>
        <end position="795"/>
    </location>
</feature>
<dbReference type="NCBIfam" id="TIGR01511">
    <property type="entry name" value="ATPase-IB1_Cu"/>
    <property type="match status" value="1"/>
</dbReference>
<dbReference type="FunFam" id="2.70.150.10:FF:000020">
    <property type="entry name" value="Copper-exporting P-type ATPase A"/>
    <property type="match status" value="1"/>
</dbReference>
<evidence type="ECO:0000256" key="8">
    <source>
        <dbReference type="ARBA" id="ARBA00022741"/>
    </source>
</evidence>
<dbReference type="EMBL" id="CP012673">
    <property type="protein sequence ID" value="AUX43494.1"/>
    <property type="molecule type" value="Genomic_DNA"/>
</dbReference>
<feature type="compositionally biased region" description="Pro residues" evidence="15">
    <location>
        <begin position="132"/>
        <end position="156"/>
    </location>
</feature>
<proteinExistence type="inferred from homology"/>
<dbReference type="GO" id="GO:0140581">
    <property type="term" value="F:P-type monovalent copper transporter activity"/>
    <property type="evidence" value="ECO:0007669"/>
    <property type="project" value="UniProtKB-EC"/>
</dbReference>
<dbReference type="GO" id="GO:0016829">
    <property type="term" value="F:lyase activity"/>
    <property type="evidence" value="ECO:0007669"/>
    <property type="project" value="UniProtKB-KW"/>
</dbReference>
<keyword evidence="10" id="KW-1278">Translocase</keyword>
<evidence type="ECO:0000313" key="18">
    <source>
        <dbReference type="Proteomes" id="UP000238348"/>
    </source>
</evidence>
<dbReference type="InterPro" id="IPR001757">
    <property type="entry name" value="P_typ_ATPase"/>
</dbReference>
<gene>
    <name evidence="17" type="ORF">SOCE26_049430</name>
</gene>
<evidence type="ECO:0000256" key="12">
    <source>
        <dbReference type="ARBA" id="ARBA00023065"/>
    </source>
</evidence>
<dbReference type="Pfam" id="PF00702">
    <property type="entry name" value="Hydrolase"/>
    <property type="match status" value="1"/>
</dbReference>
<comment type="subcellular location">
    <subcellularLocation>
        <location evidence="1">Cell membrane</location>
        <topology evidence="1">Multi-pass membrane protein</topology>
    </subcellularLocation>
</comment>
<dbReference type="OrthoDB" id="9759222at2"/>
<reference evidence="17 18" key="1">
    <citation type="submission" date="2015-09" db="EMBL/GenBank/DDBJ databases">
        <title>Sorangium comparison.</title>
        <authorList>
            <person name="Zaburannyi N."/>
            <person name="Bunk B."/>
            <person name="Overmann J."/>
            <person name="Mueller R."/>
        </authorList>
    </citation>
    <scope>NUCLEOTIDE SEQUENCE [LARGE SCALE GENOMIC DNA]</scope>
    <source>
        <strain evidence="17 18">So ce26</strain>
    </source>
</reference>
<feature type="transmembrane region" description="Helical" evidence="14">
    <location>
        <begin position="246"/>
        <end position="267"/>
    </location>
</feature>
<protein>
    <recommendedName>
        <fullName evidence="3">P-type Cu(+) transporter</fullName>
        <ecNumber evidence="3">7.2.2.8</ecNumber>
    </recommendedName>
</protein>
<dbReference type="SUPFAM" id="SSF56784">
    <property type="entry name" value="HAD-like"/>
    <property type="match status" value="1"/>
</dbReference>
<dbReference type="Proteomes" id="UP000238348">
    <property type="component" value="Chromosome"/>
</dbReference>
<dbReference type="SUPFAM" id="SSF55008">
    <property type="entry name" value="HMA, heavy metal-associated domain"/>
    <property type="match status" value="1"/>
</dbReference>
<evidence type="ECO:0000256" key="10">
    <source>
        <dbReference type="ARBA" id="ARBA00022967"/>
    </source>
</evidence>
<dbReference type="InterPro" id="IPR023298">
    <property type="entry name" value="ATPase_P-typ_TM_dom_sf"/>
</dbReference>
<dbReference type="InterPro" id="IPR017969">
    <property type="entry name" value="Heavy-metal-associated_CS"/>
</dbReference>
<evidence type="ECO:0000256" key="7">
    <source>
        <dbReference type="ARBA" id="ARBA00022723"/>
    </source>
</evidence>
<dbReference type="GO" id="GO:0005524">
    <property type="term" value="F:ATP binding"/>
    <property type="evidence" value="ECO:0007669"/>
    <property type="project" value="UniProtKB-UniRule"/>
</dbReference>
<dbReference type="Gene3D" id="3.40.1110.10">
    <property type="entry name" value="Calcium-transporting ATPase, cytoplasmic domain N"/>
    <property type="match status" value="1"/>
</dbReference>
<dbReference type="NCBIfam" id="TIGR01525">
    <property type="entry name" value="ATPase-IB_hvy"/>
    <property type="match status" value="1"/>
</dbReference>
<evidence type="ECO:0000256" key="9">
    <source>
        <dbReference type="ARBA" id="ARBA00022840"/>
    </source>
</evidence>
<dbReference type="GO" id="GO:0005886">
    <property type="term" value="C:plasma membrane"/>
    <property type="evidence" value="ECO:0007669"/>
    <property type="project" value="UniProtKB-SubCell"/>
</dbReference>
<evidence type="ECO:0000256" key="3">
    <source>
        <dbReference type="ARBA" id="ARBA00012517"/>
    </source>
</evidence>
<evidence type="ECO:0000256" key="6">
    <source>
        <dbReference type="ARBA" id="ARBA00022692"/>
    </source>
</evidence>
<dbReference type="RefSeq" id="WP_104982165.1">
    <property type="nucleotide sequence ID" value="NZ_CP012673.1"/>
</dbReference>
<dbReference type="PROSITE" id="PS00154">
    <property type="entry name" value="ATPASE_E1_E2"/>
    <property type="match status" value="1"/>
</dbReference>
<feature type="transmembrane region" description="Helical" evidence="14">
    <location>
        <begin position="279"/>
        <end position="297"/>
    </location>
</feature>
<keyword evidence="12" id="KW-0406">Ion transport</keyword>
<evidence type="ECO:0000259" key="16">
    <source>
        <dbReference type="PROSITE" id="PS50846"/>
    </source>
</evidence>
<dbReference type="InterPro" id="IPR044492">
    <property type="entry name" value="P_typ_ATPase_HD_dom"/>
</dbReference>
<dbReference type="InterPro" id="IPR036163">
    <property type="entry name" value="HMA_dom_sf"/>
</dbReference>
<keyword evidence="7 14" id="KW-0479">Metal-binding</keyword>
<dbReference type="Gene3D" id="3.40.50.1000">
    <property type="entry name" value="HAD superfamily/HAD-like"/>
    <property type="match status" value="1"/>
</dbReference>
<keyword evidence="6 14" id="KW-0812">Transmembrane</keyword>
<feature type="domain" description="HMA" evidence="16">
    <location>
        <begin position="19"/>
        <end position="85"/>
    </location>
</feature>
<dbReference type="PANTHER" id="PTHR43520:SF8">
    <property type="entry name" value="P-TYPE CU(+) TRANSPORTER"/>
    <property type="match status" value="1"/>
</dbReference>
<keyword evidence="9 14" id="KW-0067">ATP-binding</keyword>
<dbReference type="GO" id="GO:0043682">
    <property type="term" value="F:P-type divalent copper transporter activity"/>
    <property type="evidence" value="ECO:0007669"/>
    <property type="project" value="TreeGrafter"/>
</dbReference>
<dbReference type="SFLD" id="SFLDF00027">
    <property type="entry name" value="p-type_atpase"/>
    <property type="match status" value="1"/>
</dbReference>
<keyword evidence="5 14" id="KW-1003">Cell membrane</keyword>
<dbReference type="PROSITE" id="PS50846">
    <property type="entry name" value="HMA_2"/>
    <property type="match status" value="1"/>
</dbReference>
<dbReference type="EC" id="7.2.2.8" evidence="3"/>